<accession>C0EDI2</accession>
<protein>
    <submittedName>
        <fullName evidence="1">Uncharacterized protein</fullName>
    </submittedName>
</protein>
<dbReference type="EMBL" id="ACEC01000062">
    <property type="protein sequence ID" value="EEG30468.1"/>
    <property type="molecule type" value="Genomic_DNA"/>
</dbReference>
<dbReference type="HOGENOM" id="CLU_2859810_0_0_9"/>
<reference evidence="1 2" key="2">
    <citation type="submission" date="2009-02" db="EMBL/GenBank/DDBJ databases">
        <title>Draft genome sequence of Clostridium methylpentosum (DSM 5476).</title>
        <authorList>
            <person name="Sudarsanam P."/>
            <person name="Ley R."/>
            <person name="Guruge J."/>
            <person name="Turnbaugh P.J."/>
            <person name="Mahowald M."/>
            <person name="Liep D."/>
            <person name="Gordon J."/>
        </authorList>
    </citation>
    <scope>NUCLEOTIDE SEQUENCE [LARGE SCALE GENOMIC DNA]</scope>
    <source>
        <strain evidence="1 2">DSM 5476</strain>
    </source>
</reference>
<evidence type="ECO:0000313" key="1">
    <source>
        <dbReference type="EMBL" id="EEG30468.1"/>
    </source>
</evidence>
<dbReference type="STRING" id="537013.CLOSTMETH_01909"/>
<evidence type="ECO:0000313" key="2">
    <source>
        <dbReference type="Proteomes" id="UP000003340"/>
    </source>
</evidence>
<sequence length="64" mass="7627">MALFVSTNAVSKIQENKSILIWKHTRRWTMAETWKENRKDLAIKRLNLSQQPFRCQNGCCDRMT</sequence>
<gene>
    <name evidence="1" type="ORF">CLOSTMETH_01909</name>
</gene>
<keyword evidence="2" id="KW-1185">Reference proteome</keyword>
<reference evidence="1 2" key="1">
    <citation type="submission" date="2009-01" db="EMBL/GenBank/DDBJ databases">
        <authorList>
            <person name="Fulton L."/>
            <person name="Clifton S."/>
            <person name="Fulton B."/>
            <person name="Xu J."/>
            <person name="Minx P."/>
            <person name="Pepin K.H."/>
            <person name="Johnson M."/>
            <person name="Bhonagiri V."/>
            <person name="Nash W.E."/>
            <person name="Mardis E.R."/>
            <person name="Wilson R.K."/>
        </authorList>
    </citation>
    <scope>NUCLEOTIDE SEQUENCE [LARGE SCALE GENOMIC DNA]</scope>
    <source>
        <strain evidence="1 2">DSM 5476</strain>
    </source>
</reference>
<dbReference type="Proteomes" id="UP000003340">
    <property type="component" value="Unassembled WGS sequence"/>
</dbReference>
<name>C0EDI2_9FIRM</name>
<comment type="caution">
    <text evidence="1">The sequence shown here is derived from an EMBL/GenBank/DDBJ whole genome shotgun (WGS) entry which is preliminary data.</text>
</comment>
<organism evidence="1 2">
    <name type="scientific">[Clostridium] methylpentosum DSM 5476</name>
    <dbReference type="NCBI Taxonomy" id="537013"/>
    <lineage>
        <taxon>Bacteria</taxon>
        <taxon>Bacillati</taxon>
        <taxon>Bacillota</taxon>
        <taxon>Clostridia</taxon>
        <taxon>Eubacteriales</taxon>
        <taxon>Oscillospiraceae</taxon>
        <taxon>Oscillospiraceae incertae sedis</taxon>
    </lineage>
</organism>
<dbReference type="AlphaFoldDB" id="C0EDI2"/>
<proteinExistence type="predicted"/>